<dbReference type="CDD" id="cd23367">
    <property type="entry name" value="beta-trefoil_STI_KPI104-like"/>
    <property type="match status" value="1"/>
</dbReference>
<keyword evidence="2" id="KW-0964">Secreted</keyword>
<dbReference type="SUPFAM" id="SSF50386">
    <property type="entry name" value="STI-like"/>
    <property type="match status" value="1"/>
</dbReference>
<dbReference type="Gene3D" id="2.80.10.50">
    <property type="match status" value="1"/>
</dbReference>
<proteinExistence type="predicted"/>
<name>A0A2Z6NCH1_TRISU</name>
<dbReference type="Pfam" id="PF00197">
    <property type="entry name" value="Kunitz_legume"/>
    <property type="match status" value="1"/>
</dbReference>
<comment type="subcellular location">
    <subcellularLocation>
        <location evidence="1">Secreted</location>
    </subcellularLocation>
</comment>
<reference evidence="5" key="1">
    <citation type="journal article" date="2017" name="Front. Plant Sci.">
        <title>Climate Clever Clovers: New Paradigm to Reduce the Environmental Footprint of Ruminants by Breeding Low Methanogenic Forages Utilizing Haplotype Variation.</title>
        <authorList>
            <person name="Kaur P."/>
            <person name="Appels R."/>
            <person name="Bayer P.E."/>
            <person name="Keeble-Gagnere G."/>
            <person name="Wang J."/>
            <person name="Hirakawa H."/>
            <person name="Shirasawa K."/>
            <person name="Vercoe P."/>
            <person name="Stefanova K."/>
            <person name="Durmic Z."/>
            <person name="Nichols P."/>
            <person name="Revell C."/>
            <person name="Isobe S.N."/>
            <person name="Edwards D."/>
            <person name="Erskine W."/>
        </authorList>
    </citation>
    <scope>NUCLEOTIDE SEQUENCE [LARGE SCALE GENOMIC DNA]</scope>
    <source>
        <strain evidence="5">cv. Daliak</strain>
    </source>
</reference>
<dbReference type="PANTHER" id="PTHR33107">
    <property type="entry name" value="KUNITZ TRYPSIN INHIBITOR 2"/>
    <property type="match status" value="1"/>
</dbReference>
<feature type="signal peptide" evidence="3">
    <location>
        <begin position="1"/>
        <end position="26"/>
    </location>
</feature>
<evidence type="ECO:0000313" key="4">
    <source>
        <dbReference type="EMBL" id="GAU29339.1"/>
    </source>
</evidence>
<gene>
    <name evidence="4" type="ORF">TSUD_31450</name>
</gene>
<keyword evidence="5" id="KW-1185">Reference proteome</keyword>
<dbReference type="PANTHER" id="PTHR33107:SF31">
    <property type="entry name" value="KUNITZ TYPE TRYPSIN INHIBITOR 104"/>
    <property type="match status" value="1"/>
</dbReference>
<accession>A0A2Z6NCH1</accession>
<evidence type="ECO:0000256" key="3">
    <source>
        <dbReference type="SAM" id="SignalP"/>
    </source>
</evidence>
<dbReference type="GO" id="GO:0004866">
    <property type="term" value="F:endopeptidase inhibitor activity"/>
    <property type="evidence" value="ECO:0007669"/>
    <property type="project" value="InterPro"/>
</dbReference>
<dbReference type="SMART" id="SM00452">
    <property type="entry name" value="STI"/>
    <property type="match status" value="1"/>
</dbReference>
<dbReference type="EMBL" id="DF973394">
    <property type="protein sequence ID" value="GAU29339.1"/>
    <property type="molecule type" value="Genomic_DNA"/>
</dbReference>
<keyword evidence="3" id="KW-0732">Signal</keyword>
<dbReference type="Proteomes" id="UP000242715">
    <property type="component" value="Unassembled WGS sequence"/>
</dbReference>
<dbReference type="AlphaFoldDB" id="A0A2Z6NCH1"/>
<evidence type="ECO:0000313" key="5">
    <source>
        <dbReference type="Proteomes" id="UP000242715"/>
    </source>
</evidence>
<dbReference type="OrthoDB" id="1918435at2759"/>
<feature type="chain" id="PRO_5016358892" evidence="3">
    <location>
        <begin position="27"/>
        <end position="205"/>
    </location>
</feature>
<dbReference type="GO" id="GO:0005576">
    <property type="term" value="C:extracellular region"/>
    <property type="evidence" value="ECO:0007669"/>
    <property type="project" value="UniProtKB-SubCell"/>
</dbReference>
<organism evidence="4 5">
    <name type="scientific">Trifolium subterraneum</name>
    <name type="common">Subterranean clover</name>
    <dbReference type="NCBI Taxonomy" id="3900"/>
    <lineage>
        <taxon>Eukaryota</taxon>
        <taxon>Viridiplantae</taxon>
        <taxon>Streptophyta</taxon>
        <taxon>Embryophyta</taxon>
        <taxon>Tracheophyta</taxon>
        <taxon>Spermatophyta</taxon>
        <taxon>Magnoliopsida</taxon>
        <taxon>eudicotyledons</taxon>
        <taxon>Gunneridae</taxon>
        <taxon>Pentapetalae</taxon>
        <taxon>rosids</taxon>
        <taxon>fabids</taxon>
        <taxon>Fabales</taxon>
        <taxon>Fabaceae</taxon>
        <taxon>Papilionoideae</taxon>
        <taxon>50 kb inversion clade</taxon>
        <taxon>NPAAA clade</taxon>
        <taxon>Hologalegina</taxon>
        <taxon>IRL clade</taxon>
        <taxon>Trifolieae</taxon>
        <taxon>Trifolium</taxon>
    </lineage>
</organism>
<dbReference type="PRINTS" id="PR00291">
    <property type="entry name" value="KUNITZINHBTR"/>
</dbReference>
<dbReference type="InterPro" id="IPR011065">
    <property type="entry name" value="Kunitz_inhibitor_STI-like_sf"/>
</dbReference>
<evidence type="ECO:0000256" key="2">
    <source>
        <dbReference type="ARBA" id="ARBA00022525"/>
    </source>
</evidence>
<sequence length="205" mass="22390">MTTTRSIAIFILANVCLFMMISTSIAQFVIDTNGESVEEGDEYFIRPAITGNGGSFSLVVRNGTCPLNVGLDNPELPHGLTVVFIPFVSHHDEDDVRVNRDLRIQFIASTICGQSTDWRLGDRDATSGRRLIITGKDDIGTIGPIGNFFRIVPTEVAGIYFIEWCPREVCPECMLICGGVGIHRENGKTLLALDGGVIPVVFQKS</sequence>
<evidence type="ECO:0000256" key="1">
    <source>
        <dbReference type="ARBA" id="ARBA00004613"/>
    </source>
</evidence>
<dbReference type="InterPro" id="IPR002160">
    <property type="entry name" value="Prot_inh_Kunz-lg"/>
</dbReference>
<protein>
    <submittedName>
        <fullName evidence="4">Uncharacterized protein</fullName>
    </submittedName>
</protein>